<name>A0A126T515_9GAMM</name>
<gene>
    <name evidence="8" type="ORF">JT25_011840</name>
</gene>
<dbReference type="GO" id="GO:0008270">
    <property type="term" value="F:zinc ion binding"/>
    <property type="evidence" value="ECO:0007669"/>
    <property type="project" value="UniProtKB-UniRule"/>
</dbReference>
<dbReference type="Proteomes" id="UP000030512">
    <property type="component" value="Chromosome"/>
</dbReference>
<dbReference type="EC" id="4.2.1.1" evidence="7"/>
<comment type="cofactor">
    <cofactor evidence="6">
        <name>Zn(2+)</name>
        <dbReference type="ChEBI" id="CHEBI:29105"/>
    </cofactor>
    <text evidence="6">Binds 1 zinc ion per subunit.</text>
</comment>
<comment type="similarity">
    <text evidence="1 7">Belongs to the beta-class carbonic anhydrase family.</text>
</comment>
<dbReference type="AlphaFoldDB" id="A0A126T515"/>
<comment type="function">
    <text evidence="7">Reversible hydration of carbon dioxide.</text>
</comment>
<comment type="catalytic activity">
    <reaction evidence="5 7">
        <text>hydrogencarbonate + H(+) = CO2 + H2O</text>
        <dbReference type="Rhea" id="RHEA:10748"/>
        <dbReference type="ChEBI" id="CHEBI:15377"/>
        <dbReference type="ChEBI" id="CHEBI:15378"/>
        <dbReference type="ChEBI" id="CHEBI:16526"/>
        <dbReference type="ChEBI" id="CHEBI:17544"/>
        <dbReference type="EC" id="4.2.1.1"/>
    </reaction>
</comment>
<dbReference type="STRING" id="1538553.JT25_011840"/>
<evidence type="ECO:0000256" key="4">
    <source>
        <dbReference type="ARBA" id="ARBA00023239"/>
    </source>
</evidence>
<dbReference type="GO" id="GO:0015976">
    <property type="term" value="P:carbon utilization"/>
    <property type="evidence" value="ECO:0007669"/>
    <property type="project" value="InterPro"/>
</dbReference>
<evidence type="ECO:0000256" key="6">
    <source>
        <dbReference type="PIRSR" id="PIRSR601765-1"/>
    </source>
</evidence>
<keyword evidence="2 6" id="KW-0479">Metal-binding</keyword>
<evidence type="ECO:0000313" key="8">
    <source>
        <dbReference type="EMBL" id="AMK77168.1"/>
    </source>
</evidence>
<dbReference type="NCBIfam" id="NF007756">
    <property type="entry name" value="PRK10437.1"/>
    <property type="match status" value="1"/>
</dbReference>
<reference evidence="8 9" key="1">
    <citation type="journal article" date="2015" name="Environ. Microbiol.">
        <title>Methane oxidation coupled to nitrate reduction under hypoxia by the Gammaproteobacterium Methylomonas denitrificans, sp. nov. type strain FJG1.</title>
        <authorList>
            <person name="Kits K.D."/>
            <person name="Klotz M.G."/>
            <person name="Stein L.Y."/>
        </authorList>
    </citation>
    <scope>NUCLEOTIDE SEQUENCE [LARGE SCALE GENOMIC DNA]</scope>
    <source>
        <strain evidence="8 9">FJG1</strain>
    </source>
</reference>
<dbReference type="PANTHER" id="PTHR11002">
    <property type="entry name" value="CARBONIC ANHYDRASE"/>
    <property type="match status" value="1"/>
</dbReference>
<evidence type="ECO:0000256" key="7">
    <source>
        <dbReference type="RuleBase" id="RU003956"/>
    </source>
</evidence>
<dbReference type="Gene3D" id="3.40.1050.10">
    <property type="entry name" value="Carbonic anhydrase"/>
    <property type="match status" value="1"/>
</dbReference>
<dbReference type="GO" id="GO:0004089">
    <property type="term" value="F:carbonate dehydratase activity"/>
    <property type="evidence" value="ECO:0007669"/>
    <property type="project" value="UniProtKB-UniRule"/>
</dbReference>
<dbReference type="SMART" id="SM00947">
    <property type="entry name" value="Pro_CA"/>
    <property type="match status" value="1"/>
</dbReference>
<dbReference type="PROSITE" id="PS00705">
    <property type="entry name" value="PROK_CO2_ANHYDRASE_2"/>
    <property type="match status" value="1"/>
</dbReference>
<protein>
    <recommendedName>
        <fullName evidence="7">Carbonic anhydrase</fullName>
        <ecNumber evidence="7">4.2.1.1</ecNumber>
    </recommendedName>
    <alternativeName>
        <fullName evidence="7">Carbonate dehydratase</fullName>
    </alternativeName>
</protein>
<feature type="binding site" evidence="6">
    <location>
        <position position="98"/>
    </location>
    <ligand>
        <name>Zn(2+)</name>
        <dbReference type="ChEBI" id="CHEBI:29105"/>
    </ligand>
</feature>
<accession>A0A126T515</accession>
<dbReference type="InterPro" id="IPR036874">
    <property type="entry name" value="Carbonic_anhydrase_sf"/>
</dbReference>
<dbReference type="CDD" id="cd00883">
    <property type="entry name" value="beta_CA_cladeA"/>
    <property type="match status" value="1"/>
</dbReference>
<evidence type="ECO:0000256" key="5">
    <source>
        <dbReference type="ARBA" id="ARBA00048348"/>
    </source>
</evidence>
<dbReference type="EMBL" id="CP014476">
    <property type="protein sequence ID" value="AMK77168.1"/>
    <property type="molecule type" value="Genomic_DNA"/>
</dbReference>
<keyword evidence="9" id="KW-1185">Reference proteome</keyword>
<sequence length="210" mass="23897">MITPTKLLLENKAWSEEVSRKDPEFFVQLAKEQKPDFLWIGCADSRVPAETVVNAKPGEIFVHRNIANQVITTDFNCLSVVQYAISVLKVKHVIVCGHYGCGGVKAALQPQKADLVIANKWLLHIKDVYRLHQEELESIDPAKKTDRLIELNIIEQVYRLAHTSIIQSAWKHGHKPTLHGWVYGLNDGLISELIKLDHNTQINPIYRYAD</sequence>
<feature type="binding site" evidence="6">
    <location>
        <position position="42"/>
    </location>
    <ligand>
        <name>Zn(2+)</name>
        <dbReference type="ChEBI" id="CHEBI:29105"/>
    </ligand>
</feature>
<organism evidence="8 9">
    <name type="scientific">Methylomonas denitrificans</name>
    <dbReference type="NCBI Taxonomy" id="1538553"/>
    <lineage>
        <taxon>Bacteria</taxon>
        <taxon>Pseudomonadati</taxon>
        <taxon>Pseudomonadota</taxon>
        <taxon>Gammaproteobacteria</taxon>
        <taxon>Methylococcales</taxon>
        <taxon>Methylococcaceae</taxon>
        <taxon>Methylomonas</taxon>
    </lineage>
</organism>
<dbReference type="OrthoDB" id="9797527at2"/>
<evidence type="ECO:0000256" key="3">
    <source>
        <dbReference type="ARBA" id="ARBA00022833"/>
    </source>
</evidence>
<dbReference type="InterPro" id="IPR015892">
    <property type="entry name" value="Carbonic_anhydrase_CS"/>
</dbReference>
<feature type="binding site" evidence="6">
    <location>
        <position position="44"/>
    </location>
    <ligand>
        <name>Zn(2+)</name>
        <dbReference type="ChEBI" id="CHEBI:29105"/>
    </ligand>
</feature>
<evidence type="ECO:0000313" key="9">
    <source>
        <dbReference type="Proteomes" id="UP000030512"/>
    </source>
</evidence>
<evidence type="ECO:0000256" key="1">
    <source>
        <dbReference type="ARBA" id="ARBA00006217"/>
    </source>
</evidence>
<evidence type="ECO:0000256" key="2">
    <source>
        <dbReference type="ARBA" id="ARBA00022723"/>
    </source>
</evidence>
<keyword evidence="3 6" id="KW-0862">Zinc</keyword>
<dbReference type="SUPFAM" id="SSF53056">
    <property type="entry name" value="beta-carbonic anhydrase, cab"/>
    <property type="match status" value="1"/>
</dbReference>
<dbReference type="InterPro" id="IPR001765">
    <property type="entry name" value="Carbonic_anhydrase"/>
</dbReference>
<dbReference type="PROSITE" id="PS00704">
    <property type="entry name" value="PROK_CO2_ANHYDRASE_1"/>
    <property type="match status" value="1"/>
</dbReference>
<dbReference type="KEGG" id="mdn:JT25_011840"/>
<dbReference type="PANTHER" id="PTHR11002:SF76">
    <property type="entry name" value="CARBONIC ANHYDRASE"/>
    <property type="match status" value="1"/>
</dbReference>
<proteinExistence type="inferred from homology"/>
<dbReference type="FunFam" id="3.40.1050.10:FF:000001">
    <property type="entry name" value="Carbonic anhydrase"/>
    <property type="match status" value="1"/>
</dbReference>
<feature type="binding site" evidence="6">
    <location>
        <position position="101"/>
    </location>
    <ligand>
        <name>Zn(2+)</name>
        <dbReference type="ChEBI" id="CHEBI:29105"/>
    </ligand>
</feature>
<keyword evidence="4 7" id="KW-0456">Lyase</keyword>
<dbReference type="Pfam" id="PF00484">
    <property type="entry name" value="Pro_CA"/>
    <property type="match status" value="1"/>
</dbReference>
<dbReference type="RefSeq" id="WP_036275115.1">
    <property type="nucleotide sequence ID" value="NZ_CP014476.1"/>
</dbReference>